<dbReference type="OrthoDB" id="5149867at2"/>
<keyword evidence="2" id="KW-1185">Reference proteome</keyword>
<dbReference type="EMBL" id="WMBA01000029">
    <property type="protein sequence ID" value="MTD56092.1"/>
    <property type="molecule type" value="Genomic_DNA"/>
</dbReference>
<reference evidence="1 2" key="1">
    <citation type="submission" date="2019-11" db="EMBL/GenBank/DDBJ databases">
        <title>Draft genome of Amycolatopsis RM579.</title>
        <authorList>
            <person name="Duangmal K."/>
            <person name="Mingma R."/>
        </authorList>
    </citation>
    <scope>NUCLEOTIDE SEQUENCE [LARGE SCALE GENOMIC DNA]</scope>
    <source>
        <strain evidence="1 2">RM579</strain>
    </source>
</reference>
<evidence type="ECO:0000313" key="1">
    <source>
        <dbReference type="EMBL" id="MTD56092.1"/>
    </source>
</evidence>
<protein>
    <submittedName>
        <fullName evidence="1">Uncharacterized protein</fullName>
    </submittedName>
</protein>
<proteinExistence type="predicted"/>
<accession>A0A6N7YVX8</accession>
<gene>
    <name evidence="1" type="ORF">GKO32_19220</name>
</gene>
<evidence type="ECO:0000313" key="2">
    <source>
        <dbReference type="Proteomes" id="UP000440096"/>
    </source>
</evidence>
<name>A0A6N7YVX8_9PSEU</name>
<organism evidence="1 2">
    <name type="scientific">Amycolatopsis pithecellobii</name>
    <dbReference type="NCBI Taxonomy" id="664692"/>
    <lineage>
        <taxon>Bacteria</taxon>
        <taxon>Bacillati</taxon>
        <taxon>Actinomycetota</taxon>
        <taxon>Actinomycetes</taxon>
        <taxon>Pseudonocardiales</taxon>
        <taxon>Pseudonocardiaceae</taxon>
        <taxon>Amycolatopsis</taxon>
    </lineage>
</organism>
<comment type="caution">
    <text evidence="1">The sequence shown here is derived from an EMBL/GenBank/DDBJ whole genome shotgun (WGS) entry which is preliminary data.</text>
</comment>
<sequence length="122" mass="13888">MTQQTLYLSSLESQRFESVRECRIVELLTFDTGKEAAYAFVEPPVLGQEFNKASDIRQVIVAPRHEGASIAPVHQSPCFVFIAIPRGEFDTLRSPIRADDLEIIGWGELYRTYDDAQHHSFD</sequence>
<dbReference type="Proteomes" id="UP000440096">
    <property type="component" value="Unassembled WGS sequence"/>
</dbReference>
<dbReference type="AlphaFoldDB" id="A0A6N7YVX8"/>
<dbReference type="RefSeq" id="WP_154758260.1">
    <property type="nucleotide sequence ID" value="NZ_WMBA01000029.1"/>
</dbReference>